<evidence type="ECO:0000313" key="2">
    <source>
        <dbReference type="EMBL" id="KAF8760981.1"/>
    </source>
</evidence>
<dbReference type="EMBL" id="JACYCF010000001">
    <property type="protein sequence ID" value="KAF8760981.1"/>
    <property type="molecule type" value="Genomic_DNA"/>
</dbReference>
<sequence length="524" mass="60059">MHYLFAQPLWFKGDLLIIRRQAYIRGALRASKSTMTDTTETPIRITDDDIVDSDPGIEDLSVDWWRHAHSVNNATVRAEEYNAVESVSLHGRRCLITGETAPSIAIIIACLIANETKASQLARLQYALGRKINPNSRWFNLFLRSDIHCSFDATPSGWVLIPIEEDVRRIKGKILTLIDERRRESIDGPWPDFRSPDWFPARLSGYSYRFVPLLLNTEKVPIVRRQWRTTTTGHPVRDLHYPPYPNFPVLCSHVHPYAVILNAVPKIESHMDIPGEVLPITRELFSDLSIIYHALMDAWKEAPPEQINRKIPHPMDIPQVQSQPGYDRSLFRPQVDHPSIQETSSNPTRLPANAIEESYTDEVDTYNNLSDDSEAESCDILNFRDAYSRASISFSIRGDSLHSGSVEPAQSSRSTYYTSLDIPERPDFAKWITSVETARQSDPLPEPQTDDSPESLRYRTEPARSPPTHDWHSWTSEFAPWWVVLPKRKNCGALSSNDWVEIRNLPPLTRKMDDWESEMINCSF</sequence>
<feature type="region of interest" description="Disordered" evidence="1">
    <location>
        <begin position="308"/>
        <end position="332"/>
    </location>
</feature>
<reference evidence="2" key="1">
    <citation type="submission" date="2020-09" db="EMBL/GenBank/DDBJ databases">
        <title>Comparative genome analyses of four rice-infecting Rhizoctonia solani isolates reveal extensive enrichment of homogalacturonan modification genes.</title>
        <authorList>
            <person name="Lee D.-Y."/>
            <person name="Jeon J."/>
            <person name="Kim K.-T."/>
            <person name="Cheong K."/>
            <person name="Song H."/>
            <person name="Choi G."/>
            <person name="Ko J."/>
            <person name="Opiyo S.O."/>
            <person name="Zuo S."/>
            <person name="Madhav S."/>
            <person name="Lee Y.-H."/>
            <person name="Wang G.-L."/>
        </authorList>
    </citation>
    <scope>NUCLEOTIDE SEQUENCE</scope>
    <source>
        <strain evidence="2">AG1-IA B2</strain>
    </source>
</reference>
<evidence type="ECO:0000313" key="3">
    <source>
        <dbReference type="Proteomes" id="UP000614334"/>
    </source>
</evidence>
<evidence type="ECO:0000256" key="1">
    <source>
        <dbReference type="SAM" id="MobiDB-lite"/>
    </source>
</evidence>
<protein>
    <submittedName>
        <fullName evidence="2">Uncharacterized protein</fullName>
    </submittedName>
</protein>
<comment type="caution">
    <text evidence="2">The sequence shown here is derived from an EMBL/GenBank/DDBJ whole genome shotgun (WGS) entry which is preliminary data.</text>
</comment>
<organism evidence="2 3">
    <name type="scientific">Rhizoctonia solani</name>
    <dbReference type="NCBI Taxonomy" id="456999"/>
    <lineage>
        <taxon>Eukaryota</taxon>
        <taxon>Fungi</taxon>
        <taxon>Dikarya</taxon>
        <taxon>Basidiomycota</taxon>
        <taxon>Agaricomycotina</taxon>
        <taxon>Agaricomycetes</taxon>
        <taxon>Cantharellales</taxon>
        <taxon>Ceratobasidiaceae</taxon>
        <taxon>Rhizoctonia</taxon>
    </lineage>
</organism>
<name>A0A8H7M5Q1_9AGAM</name>
<proteinExistence type="predicted"/>
<dbReference type="AlphaFoldDB" id="A0A8H7M5Q1"/>
<feature type="compositionally biased region" description="Basic and acidic residues" evidence="1">
    <location>
        <begin position="454"/>
        <end position="469"/>
    </location>
</feature>
<accession>A0A8H7M5Q1</accession>
<feature type="region of interest" description="Disordered" evidence="1">
    <location>
        <begin position="436"/>
        <end position="469"/>
    </location>
</feature>
<dbReference type="Proteomes" id="UP000614334">
    <property type="component" value="Unassembled WGS sequence"/>
</dbReference>
<gene>
    <name evidence="2" type="ORF">RHS01_00246</name>
</gene>